<evidence type="ECO:0000313" key="10">
    <source>
        <dbReference type="EMBL" id="KAB0677977.1"/>
    </source>
</evidence>
<evidence type="ECO:0000256" key="4">
    <source>
        <dbReference type="ARBA" id="ARBA00022723"/>
    </source>
</evidence>
<dbReference type="PANTHER" id="PTHR33653:SF1">
    <property type="entry name" value="RIBONUCLEASE VAPC2"/>
    <property type="match status" value="1"/>
</dbReference>
<evidence type="ECO:0000256" key="7">
    <source>
        <dbReference type="ARBA" id="ARBA00038093"/>
    </source>
</evidence>
<dbReference type="Pfam" id="PF01850">
    <property type="entry name" value="PIN"/>
    <property type="match status" value="1"/>
</dbReference>
<feature type="binding site" evidence="8">
    <location>
        <position position="6"/>
    </location>
    <ligand>
        <name>Mg(2+)</name>
        <dbReference type="ChEBI" id="CHEBI:18420"/>
    </ligand>
</feature>
<keyword evidence="5 8" id="KW-0378">Hydrolase</keyword>
<comment type="similarity">
    <text evidence="7 8">Belongs to the PINc/VapC protein family.</text>
</comment>
<dbReference type="GO" id="GO:0016787">
    <property type="term" value="F:hydrolase activity"/>
    <property type="evidence" value="ECO:0007669"/>
    <property type="project" value="UniProtKB-KW"/>
</dbReference>
<keyword evidence="3 8" id="KW-0540">Nuclease</keyword>
<evidence type="ECO:0000256" key="5">
    <source>
        <dbReference type="ARBA" id="ARBA00022801"/>
    </source>
</evidence>
<evidence type="ECO:0000259" key="9">
    <source>
        <dbReference type="Pfam" id="PF01850"/>
    </source>
</evidence>
<dbReference type="GO" id="GO:0090729">
    <property type="term" value="F:toxin activity"/>
    <property type="evidence" value="ECO:0007669"/>
    <property type="project" value="UniProtKB-KW"/>
</dbReference>
<reference evidence="10 11" key="1">
    <citation type="submission" date="2019-09" db="EMBL/GenBank/DDBJ databases">
        <title>YIM 132180 draft genome.</title>
        <authorList>
            <person name="Zhang K."/>
        </authorList>
    </citation>
    <scope>NUCLEOTIDE SEQUENCE [LARGE SCALE GENOMIC DNA]</scope>
    <source>
        <strain evidence="10 11">YIM 132180</strain>
    </source>
</reference>
<evidence type="ECO:0000313" key="11">
    <source>
        <dbReference type="Proteomes" id="UP000432089"/>
    </source>
</evidence>
<keyword evidence="11" id="KW-1185">Reference proteome</keyword>
<evidence type="ECO:0000256" key="2">
    <source>
        <dbReference type="ARBA" id="ARBA00022649"/>
    </source>
</evidence>
<dbReference type="PANTHER" id="PTHR33653">
    <property type="entry name" value="RIBONUCLEASE VAPC2"/>
    <property type="match status" value="1"/>
</dbReference>
<proteinExistence type="inferred from homology"/>
<accession>A0A7V7TVN3</accession>
<dbReference type="InterPro" id="IPR002716">
    <property type="entry name" value="PIN_dom"/>
</dbReference>
<comment type="caution">
    <text evidence="10">The sequence shown here is derived from an EMBL/GenBank/DDBJ whole genome shotgun (WGS) entry which is preliminary data.</text>
</comment>
<dbReference type="Proteomes" id="UP000432089">
    <property type="component" value="Unassembled WGS sequence"/>
</dbReference>
<dbReference type="CDD" id="cd18746">
    <property type="entry name" value="PIN_VapC4-5_FitB-like"/>
    <property type="match status" value="1"/>
</dbReference>
<sequence length="144" mass="15635">MSLLLDTNIVSELRRRERMSAEIMRWSENVDLSATVLSAVTIGEIGAGIANSNRTNPPFAAALTRWRDQLLVDFDGRIVPYGVGEALLCARLPSPNGRLTADMMIAASALAHDCVVVTRNDADFLPLGVAIFNPYDVRPSGPRP</sequence>
<dbReference type="EMBL" id="VZDO01000014">
    <property type="protein sequence ID" value="KAB0677977.1"/>
    <property type="molecule type" value="Genomic_DNA"/>
</dbReference>
<gene>
    <name evidence="8" type="primary">vapC</name>
    <name evidence="10" type="ORF">F6X38_16220</name>
</gene>
<dbReference type="SUPFAM" id="SSF88723">
    <property type="entry name" value="PIN domain-like"/>
    <property type="match status" value="1"/>
</dbReference>
<keyword evidence="4 8" id="KW-0479">Metal-binding</keyword>
<dbReference type="GO" id="GO:0000287">
    <property type="term" value="F:magnesium ion binding"/>
    <property type="evidence" value="ECO:0007669"/>
    <property type="project" value="UniProtKB-UniRule"/>
</dbReference>
<dbReference type="Gene3D" id="3.40.50.1010">
    <property type="entry name" value="5'-nuclease"/>
    <property type="match status" value="1"/>
</dbReference>
<dbReference type="GO" id="GO:0004540">
    <property type="term" value="F:RNA nuclease activity"/>
    <property type="evidence" value="ECO:0007669"/>
    <property type="project" value="InterPro"/>
</dbReference>
<dbReference type="HAMAP" id="MF_00265">
    <property type="entry name" value="VapC_Nob1"/>
    <property type="match status" value="1"/>
</dbReference>
<evidence type="ECO:0000256" key="1">
    <source>
        <dbReference type="ARBA" id="ARBA00001946"/>
    </source>
</evidence>
<organism evidence="10 11">
    <name type="scientific">Plantimonas leprariae</name>
    <dbReference type="NCBI Taxonomy" id="2615207"/>
    <lineage>
        <taxon>Bacteria</taxon>
        <taxon>Pseudomonadati</taxon>
        <taxon>Pseudomonadota</taxon>
        <taxon>Alphaproteobacteria</taxon>
        <taxon>Hyphomicrobiales</taxon>
        <taxon>Aurantimonadaceae</taxon>
        <taxon>Plantimonas</taxon>
    </lineage>
</organism>
<feature type="domain" description="PIN" evidence="9">
    <location>
        <begin position="4"/>
        <end position="124"/>
    </location>
</feature>
<dbReference type="RefSeq" id="WP_150971420.1">
    <property type="nucleotide sequence ID" value="NZ_VZDO01000014.1"/>
</dbReference>
<protein>
    <recommendedName>
        <fullName evidence="8">Ribonuclease VapC</fullName>
        <shortName evidence="8">RNase VapC</shortName>
        <ecNumber evidence="8">3.1.-.-</ecNumber>
    </recommendedName>
    <alternativeName>
        <fullName evidence="8">Toxin VapC</fullName>
    </alternativeName>
</protein>
<evidence type="ECO:0000256" key="3">
    <source>
        <dbReference type="ARBA" id="ARBA00022722"/>
    </source>
</evidence>
<keyword evidence="6 8" id="KW-0460">Magnesium</keyword>
<comment type="function">
    <text evidence="8">Toxic component of a toxin-antitoxin (TA) system. An RNase.</text>
</comment>
<dbReference type="AlphaFoldDB" id="A0A7V7TVN3"/>
<evidence type="ECO:0000256" key="6">
    <source>
        <dbReference type="ARBA" id="ARBA00022842"/>
    </source>
</evidence>
<name>A0A7V7TVN3_9HYPH</name>
<dbReference type="InterPro" id="IPR022907">
    <property type="entry name" value="VapC_family"/>
</dbReference>
<dbReference type="EC" id="3.1.-.-" evidence="8"/>
<dbReference type="InterPro" id="IPR050556">
    <property type="entry name" value="Type_II_TA_system_RNase"/>
</dbReference>
<feature type="binding site" evidence="8">
    <location>
        <position position="102"/>
    </location>
    <ligand>
        <name>Mg(2+)</name>
        <dbReference type="ChEBI" id="CHEBI:18420"/>
    </ligand>
</feature>
<comment type="cofactor">
    <cofactor evidence="1 8">
        <name>Mg(2+)</name>
        <dbReference type="ChEBI" id="CHEBI:18420"/>
    </cofactor>
</comment>
<keyword evidence="8" id="KW-0800">Toxin</keyword>
<dbReference type="InterPro" id="IPR029060">
    <property type="entry name" value="PIN-like_dom_sf"/>
</dbReference>
<evidence type="ECO:0000256" key="8">
    <source>
        <dbReference type="HAMAP-Rule" id="MF_00265"/>
    </source>
</evidence>
<keyword evidence="2 8" id="KW-1277">Toxin-antitoxin system</keyword>